<evidence type="ECO:0000313" key="2">
    <source>
        <dbReference type="Proteomes" id="UP000814140"/>
    </source>
</evidence>
<proteinExistence type="predicted"/>
<reference evidence="1" key="1">
    <citation type="submission" date="2021-03" db="EMBL/GenBank/DDBJ databases">
        <authorList>
            <consortium name="DOE Joint Genome Institute"/>
            <person name="Ahrendt S."/>
            <person name="Looney B.P."/>
            <person name="Miyauchi S."/>
            <person name="Morin E."/>
            <person name="Drula E."/>
            <person name="Courty P.E."/>
            <person name="Chicoki N."/>
            <person name="Fauchery L."/>
            <person name="Kohler A."/>
            <person name="Kuo A."/>
            <person name="Labutti K."/>
            <person name="Pangilinan J."/>
            <person name="Lipzen A."/>
            <person name="Riley R."/>
            <person name="Andreopoulos W."/>
            <person name="He G."/>
            <person name="Johnson J."/>
            <person name="Barry K.W."/>
            <person name="Grigoriev I.V."/>
            <person name="Nagy L."/>
            <person name="Hibbett D."/>
            <person name="Henrissat B."/>
            <person name="Matheny P.B."/>
            <person name="Labbe J."/>
            <person name="Martin F."/>
        </authorList>
    </citation>
    <scope>NUCLEOTIDE SEQUENCE</scope>
    <source>
        <strain evidence="1">HHB10654</strain>
    </source>
</reference>
<evidence type="ECO:0000313" key="1">
    <source>
        <dbReference type="EMBL" id="KAI0054369.1"/>
    </source>
</evidence>
<organism evidence="1 2">
    <name type="scientific">Artomyces pyxidatus</name>
    <dbReference type="NCBI Taxonomy" id="48021"/>
    <lineage>
        <taxon>Eukaryota</taxon>
        <taxon>Fungi</taxon>
        <taxon>Dikarya</taxon>
        <taxon>Basidiomycota</taxon>
        <taxon>Agaricomycotina</taxon>
        <taxon>Agaricomycetes</taxon>
        <taxon>Russulales</taxon>
        <taxon>Auriscalpiaceae</taxon>
        <taxon>Artomyces</taxon>
    </lineage>
</organism>
<dbReference type="Proteomes" id="UP000814140">
    <property type="component" value="Unassembled WGS sequence"/>
</dbReference>
<accession>A0ACB8SCU4</accession>
<sequence length="359" mass="40078">MAEGYYAGYGQQAPYGSPYPGQYAGASPSAGGPAYPQSAWPSFTNPPQQNPDGMPNLAPYGPSSPPAHFGFPPSGYGSPSGEPGGFAAPFPDNNQPGASYYEPSQSGAPYYDPSVYSMQPRESMVTTTVSTYTPYPPQSPESLLSSPTSSHSTGSRARARKFSERPRAWRPDFSMRGPGLVSLLPSLPRRNSTPAHMPNLVLNDRVRYNALRDPPVVHDLRHDPSRVQIRELKRPVTNYDLTRYITEPPCAYLKLYHPRLPWYIEINTPGQAGATLYDLFITFYTFLLSRVKDHDLYNFEVLNEDRQKITTAWRERCQYDSEAMSQGVKKVDFMRGDCVFIGLAKGRDGMFEIKTKKVY</sequence>
<dbReference type="EMBL" id="MU277473">
    <property type="protein sequence ID" value="KAI0054369.1"/>
    <property type="molecule type" value="Genomic_DNA"/>
</dbReference>
<gene>
    <name evidence="1" type="ORF">BV25DRAFT_810434</name>
</gene>
<protein>
    <submittedName>
        <fullName evidence="1">Uncharacterized protein</fullName>
    </submittedName>
</protein>
<comment type="caution">
    <text evidence="1">The sequence shown here is derived from an EMBL/GenBank/DDBJ whole genome shotgun (WGS) entry which is preliminary data.</text>
</comment>
<reference evidence="1" key="2">
    <citation type="journal article" date="2022" name="New Phytol.">
        <title>Evolutionary transition to the ectomycorrhizal habit in the genomes of a hyperdiverse lineage of mushroom-forming fungi.</title>
        <authorList>
            <person name="Looney B."/>
            <person name="Miyauchi S."/>
            <person name="Morin E."/>
            <person name="Drula E."/>
            <person name="Courty P.E."/>
            <person name="Kohler A."/>
            <person name="Kuo A."/>
            <person name="LaButti K."/>
            <person name="Pangilinan J."/>
            <person name="Lipzen A."/>
            <person name="Riley R."/>
            <person name="Andreopoulos W."/>
            <person name="He G."/>
            <person name="Johnson J."/>
            <person name="Nolan M."/>
            <person name="Tritt A."/>
            <person name="Barry K.W."/>
            <person name="Grigoriev I.V."/>
            <person name="Nagy L.G."/>
            <person name="Hibbett D."/>
            <person name="Henrissat B."/>
            <person name="Matheny P.B."/>
            <person name="Labbe J."/>
            <person name="Martin F.M."/>
        </authorList>
    </citation>
    <scope>NUCLEOTIDE SEQUENCE</scope>
    <source>
        <strain evidence="1">HHB10654</strain>
    </source>
</reference>
<keyword evidence="2" id="KW-1185">Reference proteome</keyword>
<name>A0ACB8SCU4_9AGAM</name>